<sequence>MKIKRPVVVKMILTDQLRTRLKGEYEQTIKQVQIELEQLQFRSKKLLQDSAKQGPEAYRIVQERLQKEEQGRRDKLKRAYDLQNQLDLLPDGREIVHSQVESEVEVKIGDDWDKLINQTEIIIKDGIVVEIRR</sequence>
<dbReference type="InterPro" id="IPR021297">
    <property type="entry name" value="YlqD"/>
</dbReference>
<feature type="coiled-coil region" evidence="1">
    <location>
        <begin position="22"/>
        <end position="49"/>
    </location>
</feature>
<protein>
    <recommendedName>
        <fullName evidence="4">16S rRNA processing protein RimM</fullName>
    </recommendedName>
</protein>
<gene>
    <name evidence="2" type="ORF">BEP19_07165</name>
</gene>
<reference evidence="2 3" key="1">
    <citation type="submission" date="2016-08" db="EMBL/GenBank/DDBJ databases">
        <title>Novel Firmicute Genomes.</title>
        <authorList>
            <person name="Poppleton D.I."/>
            <person name="Gribaldo S."/>
        </authorList>
    </citation>
    <scope>NUCLEOTIDE SEQUENCE [LARGE SCALE GENOMIC DNA]</scope>
    <source>
        <strain evidence="2 3">RAOx-1</strain>
    </source>
</reference>
<dbReference type="RefSeq" id="WP_120189442.1">
    <property type="nucleotide sequence ID" value="NZ_MCHY01000008.1"/>
</dbReference>
<keyword evidence="1" id="KW-0175">Coiled coil</keyword>
<organism evidence="2 3">
    <name type="scientific">Ammoniphilus oxalaticus</name>
    <dbReference type="NCBI Taxonomy" id="66863"/>
    <lineage>
        <taxon>Bacteria</taxon>
        <taxon>Bacillati</taxon>
        <taxon>Bacillota</taxon>
        <taxon>Bacilli</taxon>
        <taxon>Bacillales</taxon>
        <taxon>Paenibacillaceae</taxon>
        <taxon>Aneurinibacillus group</taxon>
        <taxon>Ammoniphilus</taxon>
    </lineage>
</organism>
<evidence type="ECO:0000313" key="3">
    <source>
        <dbReference type="Proteomes" id="UP000284219"/>
    </source>
</evidence>
<dbReference type="OrthoDB" id="2375961at2"/>
<evidence type="ECO:0008006" key="4">
    <source>
        <dbReference type="Google" id="ProtNLM"/>
    </source>
</evidence>
<dbReference type="Proteomes" id="UP000284219">
    <property type="component" value="Unassembled WGS sequence"/>
</dbReference>
<comment type="caution">
    <text evidence="2">The sequence shown here is derived from an EMBL/GenBank/DDBJ whole genome shotgun (WGS) entry which is preliminary data.</text>
</comment>
<dbReference type="AlphaFoldDB" id="A0A419SJR6"/>
<dbReference type="Gene3D" id="6.10.140.1110">
    <property type="match status" value="1"/>
</dbReference>
<evidence type="ECO:0000256" key="1">
    <source>
        <dbReference type="SAM" id="Coils"/>
    </source>
</evidence>
<dbReference type="Pfam" id="PF11068">
    <property type="entry name" value="YlqD"/>
    <property type="match status" value="1"/>
</dbReference>
<evidence type="ECO:0000313" key="2">
    <source>
        <dbReference type="EMBL" id="RKD24179.1"/>
    </source>
</evidence>
<dbReference type="EMBL" id="MCHY01000008">
    <property type="protein sequence ID" value="RKD24179.1"/>
    <property type="molecule type" value="Genomic_DNA"/>
</dbReference>
<proteinExistence type="predicted"/>
<keyword evidence="3" id="KW-1185">Reference proteome</keyword>
<accession>A0A419SJR6</accession>
<name>A0A419SJR6_9BACL</name>